<dbReference type="AlphaFoldDB" id="A0A5C6DUF0"/>
<dbReference type="OrthoDB" id="285475at2"/>
<keyword evidence="2" id="KW-1185">Reference proteome</keyword>
<sequence>MKTIPSVQRTFHVSRAEHGERRIRPGVAPPRPTLGRLPRLTRIMALAIHFDRVLLSGRFASQADLARAGQVTRARLTQILNLTTLAPDIQEQILHLAAYSKGRAPLTERHVRHIAAEPNWDKQRKLFDKVMDRIGRNDPA</sequence>
<proteinExistence type="predicted"/>
<accession>A0A5C6DUF0</accession>
<evidence type="ECO:0000313" key="1">
    <source>
        <dbReference type="EMBL" id="TWU38666.1"/>
    </source>
</evidence>
<reference evidence="1 2" key="1">
    <citation type="submission" date="2019-02" db="EMBL/GenBank/DDBJ databases">
        <title>Deep-cultivation of Planctomycetes and their phenomic and genomic characterization uncovers novel biology.</title>
        <authorList>
            <person name="Wiegand S."/>
            <person name="Jogler M."/>
            <person name="Boedeker C."/>
            <person name="Pinto D."/>
            <person name="Vollmers J."/>
            <person name="Rivas-Marin E."/>
            <person name="Kohn T."/>
            <person name="Peeters S.H."/>
            <person name="Heuer A."/>
            <person name="Rast P."/>
            <person name="Oberbeckmann S."/>
            <person name="Bunk B."/>
            <person name="Jeske O."/>
            <person name="Meyerdierks A."/>
            <person name="Storesund J.E."/>
            <person name="Kallscheuer N."/>
            <person name="Luecker S."/>
            <person name="Lage O.M."/>
            <person name="Pohl T."/>
            <person name="Merkel B.J."/>
            <person name="Hornburger P."/>
            <person name="Mueller R.-W."/>
            <person name="Bruemmer F."/>
            <person name="Labrenz M."/>
            <person name="Spormann A.M."/>
            <person name="Op Den Camp H."/>
            <person name="Overmann J."/>
            <person name="Amann R."/>
            <person name="Jetten M.S.M."/>
            <person name="Mascher T."/>
            <person name="Medema M.H."/>
            <person name="Devos D.P."/>
            <person name="Kaster A.-K."/>
            <person name="Ovreas L."/>
            <person name="Rohde M."/>
            <person name="Galperin M.Y."/>
            <person name="Jogler C."/>
        </authorList>
    </citation>
    <scope>NUCLEOTIDE SEQUENCE [LARGE SCALE GENOMIC DNA]</scope>
    <source>
        <strain evidence="1 2">Q31b</strain>
    </source>
</reference>
<dbReference type="Proteomes" id="UP000315471">
    <property type="component" value="Unassembled WGS sequence"/>
</dbReference>
<dbReference type="EMBL" id="SJPY01000006">
    <property type="protein sequence ID" value="TWU38666.1"/>
    <property type="molecule type" value="Genomic_DNA"/>
</dbReference>
<dbReference type="RefSeq" id="WP_146601015.1">
    <property type="nucleotide sequence ID" value="NZ_SJPY01000006.1"/>
</dbReference>
<gene>
    <name evidence="1" type="ORF">Q31b_37440</name>
</gene>
<evidence type="ECO:0000313" key="2">
    <source>
        <dbReference type="Proteomes" id="UP000315471"/>
    </source>
</evidence>
<protein>
    <submittedName>
        <fullName evidence="1">Uncharacterized protein</fullName>
    </submittedName>
</protein>
<name>A0A5C6DUF0_9BACT</name>
<dbReference type="Gene3D" id="1.10.10.2830">
    <property type="match status" value="1"/>
</dbReference>
<dbReference type="SUPFAM" id="SSF109709">
    <property type="entry name" value="KorB DNA-binding domain-like"/>
    <property type="match status" value="1"/>
</dbReference>
<organism evidence="1 2">
    <name type="scientific">Novipirellula aureliae</name>
    <dbReference type="NCBI Taxonomy" id="2527966"/>
    <lineage>
        <taxon>Bacteria</taxon>
        <taxon>Pseudomonadati</taxon>
        <taxon>Planctomycetota</taxon>
        <taxon>Planctomycetia</taxon>
        <taxon>Pirellulales</taxon>
        <taxon>Pirellulaceae</taxon>
        <taxon>Novipirellula</taxon>
    </lineage>
</organism>
<comment type="caution">
    <text evidence="1">The sequence shown here is derived from an EMBL/GenBank/DDBJ whole genome shotgun (WGS) entry which is preliminary data.</text>
</comment>